<dbReference type="Proteomes" id="UP000234275">
    <property type="component" value="Unassembled WGS sequence"/>
</dbReference>
<keyword evidence="2" id="KW-0547">Nucleotide-binding</keyword>
<dbReference type="InterPro" id="IPR000719">
    <property type="entry name" value="Prot_kinase_dom"/>
</dbReference>
<evidence type="ECO:0000313" key="7">
    <source>
        <dbReference type="Proteomes" id="UP000234275"/>
    </source>
</evidence>
<dbReference type="GO" id="GO:0004674">
    <property type="term" value="F:protein serine/threonine kinase activity"/>
    <property type="evidence" value="ECO:0007669"/>
    <property type="project" value="TreeGrafter"/>
</dbReference>
<feature type="domain" description="Protein kinase" evidence="5">
    <location>
        <begin position="98"/>
        <end position="370"/>
    </location>
</feature>
<dbReference type="SUPFAM" id="SSF56112">
    <property type="entry name" value="Protein kinase-like (PK-like)"/>
    <property type="match status" value="1"/>
</dbReference>
<evidence type="ECO:0000313" key="6">
    <source>
        <dbReference type="EMBL" id="PLB48323.1"/>
    </source>
</evidence>
<evidence type="ECO:0000256" key="1">
    <source>
        <dbReference type="ARBA" id="ARBA00022679"/>
    </source>
</evidence>
<dbReference type="PANTHER" id="PTHR44329:SF288">
    <property type="entry name" value="MITOGEN-ACTIVATED PROTEIN KINASE KINASE KINASE 20"/>
    <property type="match status" value="1"/>
</dbReference>
<dbReference type="SMART" id="SM00220">
    <property type="entry name" value="S_TKc"/>
    <property type="match status" value="1"/>
</dbReference>
<dbReference type="InterPro" id="IPR011009">
    <property type="entry name" value="Kinase-like_dom_sf"/>
</dbReference>
<dbReference type="Pfam" id="PF00069">
    <property type="entry name" value="Pkinase"/>
    <property type="match status" value="1"/>
</dbReference>
<dbReference type="VEuPathDB" id="FungiDB:P170DRAFT_510952"/>
<sequence>MPPNIVSSSHELEFKSFRDCNGDHPSQTLVFHNDSFSWWIKVEIAWSLPESIRKLGYFKRQFTFQEFIQAIDFGELELMDDTVTQANNLLSIADRIFFQVEEDPGRTVYPLLDQSQDLHAFEACYLKDEKVIAPTVSTVNFKQKRLAYKKINRPIYVPGDTEHILNEIIALAKFRGQPNIAQLIGIVISDNPYKTGPATIPSPVITGFLLEYYPEGSLDQVLAEDNDQDDSLLRRWALQIGGALEMLHMQRRTHLDIKPSNVVLDSSKNAILIDISGTGGYGWEWLALEMQKTIEQNIATPPAGTSFDKRVATDCWAYEKLLSTMATKLGTSSLDKRLQSIGDDLTRTDPKARISITHALERLRGQKEEY</sequence>
<proteinExistence type="predicted"/>
<dbReference type="EMBL" id="MSFO01000005">
    <property type="protein sequence ID" value="PLB48323.1"/>
    <property type="molecule type" value="Genomic_DNA"/>
</dbReference>
<dbReference type="Gene3D" id="1.10.510.10">
    <property type="entry name" value="Transferase(Phosphotransferase) domain 1"/>
    <property type="match status" value="1"/>
</dbReference>
<dbReference type="STRING" id="1392250.A0A2I2G644"/>
<evidence type="ECO:0000256" key="3">
    <source>
        <dbReference type="ARBA" id="ARBA00022777"/>
    </source>
</evidence>
<reference evidence="6 7" key="1">
    <citation type="submission" date="2016-12" db="EMBL/GenBank/DDBJ databases">
        <title>The genomes of Aspergillus section Nigri reveals drivers in fungal speciation.</title>
        <authorList>
            <consortium name="DOE Joint Genome Institute"/>
            <person name="Vesth T.C."/>
            <person name="Nybo J."/>
            <person name="Theobald S."/>
            <person name="Brandl J."/>
            <person name="Frisvad J.C."/>
            <person name="Nielsen K.F."/>
            <person name="Lyhne E.K."/>
            <person name="Kogle M.E."/>
            <person name="Kuo A."/>
            <person name="Riley R."/>
            <person name="Clum A."/>
            <person name="Nolan M."/>
            <person name="Lipzen A."/>
            <person name="Salamov A."/>
            <person name="Henrissat B."/>
            <person name="Wiebenga A."/>
            <person name="De Vries R.P."/>
            <person name="Grigoriev I.V."/>
            <person name="Mortensen U.H."/>
            <person name="Andersen M.R."/>
            <person name="Baker S.E."/>
        </authorList>
    </citation>
    <scope>NUCLEOTIDE SEQUENCE [LARGE SCALE GENOMIC DNA]</scope>
    <source>
        <strain evidence="6 7">IBT 23096</strain>
    </source>
</reference>
<gene>
    <name evidence="6" type="ORF">P170DRAFT_510952</name>
</gene>
<evidence type="ECO:0000259" key="5">
    <source>
        <dbReference type="PROSITE" id="PS50011"/>
    </source>
</evidence>
<name>A0A2I2G644_9EURO</name>
<keyword evidence="1" id="KW-0808">Transferase</keyword>
<dbReference type="PANTHER" id="PTHR44329">
    <property type="entry name" value="SERINE/THREONINE-PROTEIN KINASE TNNI3K-RELATED"/>
    <property type="match status" value="1"/>
</dbReference>
<keyword evidence="4" id="KW-0067">ATP-binding</keyword>
<evidence type="ECO:0000256" key="4">
    <source>
        <dbReference type="ARBA" id="ARBA00022840"/>
    </source>
</evidence>
<organism evidence="6 7">
    <name type="scientific">Aspergillus steynii IBT 23096</name>
    <dbReference type="NCBI Taxonomy" id="1392250"/>
    <lineage>
        <taxon>Eukaryota</taxon>
        <taxon>Fungi</taxon>
        <taxon>Dikarya</taxon>
        <taxon>Ascomycota</taxon>
        <taxon>Pezizomycotina</taxon>
        <taxon>Eurotiomycetes</taxon>
        <taxon>Eurotiomycetidae</taxon>
        <taxon>Eurotiales</taxon>
        <taxon>Aspergillaceae</taxon>
        <taxon>Aspergillus</taxon>
        <taxon>Aspergillus subgen. Circumdati</taxon>
    </lineage>
</organism>
<dbReference type="GO" id="GO:0005524">
    <property type="term" value="F:ATP binding"/>
    <property type="evidence" value="ECO:0007669"/>
    <property type="project" value="UniProtKB-KW"/>
</dbReference>
<dbReference type="AlphaFoldDB" id="A0A2I2G644"/>
<evidence type="ECO:0000256" key="2">
    <source>
        <dbReference type="ARBA" id="ARBA00022741"/>
    </source>
</evidence>
<dbReference type="GeneID" id="36562540"/>
<dbReference type="RefSeq" id="XP_024703625.1">
    <property type="nucleotide sequence ID" value="XM_024854834.1"/>
</dbReference>
<dbReference type="PROSITE" id="PS50011">
    <property type="entry name" value="PROTEIN_KINASE_DOM"/>
    <property type="match status" value="1"/>
</dbReference>
<comment type="caution">
    <text evidence="6">The sequence shown here is derived from an EMBL/GenBank/DDBJ whole genome shotgun (WGS) entry which is preliminary data.</text>
</comment>
<dbReference type="OrthoDB" id="4062651at2759"/>
<keyword evidence="3 6" id="KW-0418">Kinase</keyword>
<dbReference type="InterPro" id="IPR051681">
    <property type="entry name" value="Ser/Thr_Kinases-Pseudokinases"/>
</dbReference>
<protein>
    <submittedName>
        <fullName evidence="6">Putative serine-threonine protein kinase</fullName>
    </submittedName>
</protein>
<accession>A0A2I2G644</accession>
<keyword evidence="7" id="KW-1185">Reference proteome</keyword>